<evidence type="ECO:0000256" key="2">
    <source>
        <dbReference type="ARBA" id="ARBA00007367"/>
    </source>
</evidence>
<keyword evidence="3 6" id="KW-0812">Transmembrane</keyword>
<proteinExistence type="inferred from homology"/>
<name>A0A8S4DMG2_PLUXY</name>
<dbReference type="GO" id="GO:1902600">
    <property type="term" value="P:proton transmembrane transport"/>
    <property type="evidence" value="ECO:0007669"/>
    <property type="project" value="InterPro"/>
</dbReference>
<feature type="transmembrane region" description="Helical" evidence="6">
    <location>
        <begin position="476"/>
        <end position="496"/>
    </location>
</feature>
<reference evidence="8" key="1">
    <citation type="submission" date="2020-11" db="EMBL/GenBank/DDBJ databases">
        <authorList>
            <person name="Whiteford S."/>
        </authorList>
    </citation>
    <scope>NUCLEOTIDE SEQUENCE</scope>
</reference>
<dbReference type="InterPro" id="IPR051843">
    <property type="entry name" value="CPA1_transporter"/>
</dbReference>
<gene>
    <name evidence="8" type="ORF">PLXY2_LOCUS2304</name>
</gene>
<keyword evidence="4 6" id="KW-1133">Transmembrane helix</keyword>
<protein>
    <submittedName>
        <fullName evidence="8">(diamondback moth) hypothetical protein</fullName>
    </submittedName>
</protein>
<dbReference type="PANTHER" id="PTHR31102:SF1">
    <property type="entry name" value="CATION_H+ EXCHANGER DOMAIN-CONTAINING PROTEIN"/>
    <property type="match status" value="1"/>
</dbReference>
<sequence>MYENKVLDGISAIDNAVYAISRDREVKTTIDILKYFKNEKQIEDKLDKKTSSRIEASDVSHYFTLAILAASSWGLLYCAFGSDWRWDGPWSRLALVAAVAWGGGRLLQATTTLPALLAALATGIVATNLDFLDMRDYSEVDVFLRKIYPVVILGKASLGWNVNYMRTEWKRVVSLGSLPWAAEVAAVTVSTHLLLGFPWLWGVLLGSIYASVSCAVVMPSVARQQRPGCSRNWPQLVCTAGGVDTALSVGVYGLVYSYMFVNASDVYKYVKVTASSWGLLYCAFGSDWRWDGPWSRLALVAAVAWGGGRLLQATTTLPALLAALATGIVATNLDFLDMRDYSEVDVFLRKIYPVVILGKASLGWNVNYMRTEWKRVVSLGSLPWAAEVAAVTVSTHLLLGFPWLWGVLLGSIYASVSCAVVMPSVARQQRPGCSRNWPQLVCTAGGVDTALSVGVYGLVYSYMFVNASDVYKYVKAALTLFVGVALGVGWGSLARVAPHRDDAYVTELRILLVLLGGLLGNFGTMLLGWGGVGGVAVLACNATAAHHWARAGWALNKNPAATAYRVAWAALEPMVFAYSGTFFKIDASTWDTLLLGLGVLAVSLGVRLAVTWVVCVGLSTRERLYVCAAWVPKSIVPAVLCPLAIDTLLPDVDDPRMEYAETLMRLLVQLIIITTPLGFLLTDRLGSWLLAGEGNTEPKRNSCYGVESEET</sequence>
<feature type="transmembrane region" description="Helical" evidence="6">
    <location>
        <begin position="437"/>
        <end position="464"/>
    </location>
</feature>
<keyword evidence="5 6" id="KW-0472">Membrane</keyword>
<dbReference type="EMBL" id="CAJHNJ030000005">
    <property type="protein sequence ID" value="CAG9099624.1"/>
    <property type="molecule type" value="Genomic_DNA"/>
</dbReference>
<feature type="transmembrane region" description="Helical" evidence="6">
    <location>
        <begin position="59"/>
        <end position="78"/>
    </location>
</feature>
<evidence type="ECO:0000256" key="5">
    <source>
        <dbReference type="ARBA" id="ARBA00023136"/>
    </source>
</evidence>
<feature type="transmembrane region" description="Helical" evidence="6">
    <location>
        <begin position="508"/>
        <end position="529"/>
    </location>
</feature>
<dbReference type="InterPro" id="IPR006153">
    <property type="entry name" value="Cation/H_exchanger_TM"/>
</dbReference>
<feature type="domain" description="Cation/H+ exchanger transmembrane" evidence="7">
    <location>
        <begin position="314"/>
        <end position="680"/>
    </location>
</feature>
<dbReference type="Pfam" id="PF00999">
    <property type="entry name" value="Na_H_Exchanger"/>
    <property type="match status" value="2"/>
</dbReference>
<dbReference type="PANTHER" id="PTHR31102">
    <property type="match status" value="1"/>
</dbReference>
<feature type="transmembrane region" description="Helical" evidence="6">
    <location>
        <begin position="376"/>
        <end position="397"/>
    </location>
</feature>
<comment type="caution">
    <text evidence="8">The sequence shown here is derived from an EMBL/GenBank/DDBJ whole genome shotgun (WGS) entry which is preliminary data.</text>
</comment>
<dbReference type="Proteomes" id="UP000653454">
    <property type="component" value="Unassembled WGS sequence"/>
</dbReference>
<accession>A0A8S4DMG2</accession>
<evidence type="ECO:0000256" key="1">
    <source>
        <dbReference type="ARBA" id="ARBA00004141"/>
    </source>
</evidence>
<evidence type="ECO:0000256" key="6">
    <source>
        <dbReference type="SAM" id="Phobius"/>
    </source>
</evidence>
<organism evidence="8 9">
    <name type="scientific">Plutella xylostella</name>
    <name type="common">Diamondback moth</name>
    <name type="synonym">Plutella maculipennis</name>
    <dbReference type="NCBI Taxonomy" id="51655"/>
    <lineage>
        <taxon>Eukaryota</taxon>
        <taxon>Metazoa</taxon>
        <taxon>Ecdysozoa</taxon>
        <taxon>Arthropoda</taxon>
        <taxon>Hexapoda</taxon>
        <taxon>Insecta</taxon>
        <taxon>Pterygota</taxon>
        <taxon>Neoptera</taxon>
        <taxon>Endopterygota</taxon>
        <taxon>Lepidoptera</taxon>
        <taxon>Glossata</taxon>
        <taxon>Ditrysia</taxon>
        <taxon>Yponomeutoidea</taxon>
        <taxon>Plutellidae</taxon>
        <taxon>Plutella</taxon>
    </lineage>
</organism>
<evidence type="ECO:0000256" key="3">
    <source>
        <dbReference type="ARBA" id="ARBA00022692"/>
    </source>
</evidence>
<comment type="similarity">
    <text evidence="2">Belongs to the monovalent cation:proton antiporter 1 (CPA1) transporter (TC 2.A.36) family.</text>
</comment>
<feature type="domain" description="Cation/H+ exchanger transmembrane" evidence="7">
    <location>
        <begin position="110"/>
        <end position="261"/>
    </location>
</feature>
<comment type="subcellular location">
    <subcellularLocation>
        <location evidence="1">Membrane</location>
        <topology evidence="1">Multi-pass membrane protein</topology>
    </subcellularLocation>
</comment>
<evidence type="ECO:0000313" key="8">
    <source>
        <dbReference type="EMBL" id="CAG9099624.1"/>
    </source>
</evidence>
<dbReference type="GO" id="GO:0015297">
    <property type="term" value="F:antiporter activity"/>
    <property type="evidence" value="ECO:0007669"/>
    <property type="project" value="InterPro"/>
</dbReference>
<feature type="transmembrane region" description="Helical" evidence="6">
    <location>
        <begin position="624"/>
        <end position="645"/>
    </location>
</feature>
<feature type="transmembrane region" description="Helical" evidence="6">
    <location>
        <begin position="172"/>
        <end position="193"/>
    </location>
</feature>
<evidence type="ECO:0000313" key="9">
    <source>
        <dbReference type="Proteomes" id="UP000653454"/>
    </source>
</evidence>
<feature type="transmembrane region" description="Helical" evidence="6">
    <location>
        <begin position="113"/>
        <end position="132"/>
    </location>
</feature>
<dbReference type="GO" id="GO:0016020">
    <property type="term" value="C:membrane"/>
    <property type="evidence" value="ECO:0007669"/>
    <property type="project" value="UniProtKB-SubCell"/>
</dbReference>
<evidence type="ECO:0000256" key="4">
    <source>
        <dbReference type="ARBA" id="ARBA00022989"/>
    </source>
</evidence>
<feature type="transmembrane region" description="Helical" evidence="6">
    <location>
        <begin position="199"/>
        <end position="222"/>
    </location>
</feature>
<keyword evidence="9" id="KW-1185">Reference proteome</keyword>
<feature type="transmembrane region" description="Helical" evidence="6">
    <location>
        <begin position="403"/>
        <end position="425"/>
    </location>
</feature>
<feature type="transmembrane region" description="Helical" evidence="6">
    <location>
        <begin position="593"/>
        <end position="617"/>
    </location>
</feature>
<dbReference type="AlphaFoldDB" id="A0A8S4DMG2"/>
<evidence type="ECO:0000259" key="7">
    <source>
        <dbReference type="Pfam" id="PF00999"/>
    </source>
</evidence>
<feature type="transmembrane region" description="Helical" evidence="6">
    <location>
        <begin position="665"/>
        <end position="682"/>
    </location>
</feature>